<dbReference type="PROSITE" id="PS51698">
    <property type="entry name" value="U_BOX"/>
    <property type="match status" value="1"/>
</dbReference>
<dbReference type="SUPFAM" id="SSF57850">
    <property type="entry name" value="RING/U-box"/>
    <property type="match status" value="1"/>
</dbReference>
<dbReference type="SUPFAM" id="SSF48371">
    <property type="entry name" value="ARM repeat"/>
    <property type="match status" value="2"/>
</dbReference>
<dbReference type="PANTHER" id="PTHR45958">
    <property type="entry name" value="RING-TYPE E3 UBIQUITIN TRANSFERASE"/>
    <property type="match status" value="1"/>
</dbReference>
<dbReference type="InterPro" id="IPR000225">
    <property type="entry name" value="Armadillo"/>
</dbReference>
<dbReference type="InterPro" id="IPR011989">
    <property type="entry name" value="ARM-like"/>
</dbReference>
<protein>
    <recommendedName>
        <fullName evidence="3">RING-type E3 ubiquitin transferase</fullName>
        <ecNumber evidence="3">2.3.2.27</ecNumber>
    </recommendedName>
</protein>
<dbReference type="EMBL" id="CAMGYJ010000008">
    <property type="protein sequence ID" value="CAI0461485.1"/>
    <property type="molecule type" value="Genomic_DNA"/>
</dbReference>
<dbReference type="SMART" id="SM00504">
    <property type="entry name" value="Ubox"/>
    <property type="match status" value="1"/>
</dbReference>
<keyword evidence="5" id="KW-0677">Repeat</keyword>
<evidence type="ECO:0000256" key="5">
    <source>
        <dbReference type="ARBA" id="ARBA00022737"/>
    </source>
</evidence>
<evidence type="ECO:0000256" key="6">
    <source>
        <dbReference type="PROSITE-ProRule" id="PRU00259"/>
    </source>
</evidence>
<dbReference type="Pfam" id="PF04564">
    <property type="entry name" value="U-box"/>
    <property type="match status" value="1"/>
</dbReference>
<comment type="catalytic activity">
    <reaction evidence="1">
        <text>S-ubiquitinyl-[E2 ubiquitin-conjugating enzyme]-L-cysteine + [acceptor protein]-L-lysine = [E2 ubiquitin-conjugating enzyme]-L-cysteine + N(6)-ubiquitinyl-[acceptor protein]-L-lysine.</text>
        <dbReference type="EC" id="2.3.2.27"/>
    </reaction>
</comment>
<name>A0AAV0NS55_9ROSI</name>
<dbReference type="SMART" id="SM00185">
    <property type="entry name" value="ARM"/>
    <property type="match status" value="7"/>
</dbReference>
<comment type="pathway">
    <text evidence="2">Protein modification; protein ubiquitination.</text>
</comment>
<keyword evidence="7" id="KW-0175">Coiled coil</keyword>
<dbReference type="PANTHER" id="PTHR45958:SF14">
    <property type="entry name" value="RING-TYPE E3 UBIQUITIN TRANSFERASE"/>
    <property type="match status" value="1"/>
</dbReference>
<evidence type="ECO:0000256" key="7">
    <source>
        <dbReference type="SAM" id="Coils"/>
    </source>
</evidence>
<evidence type="ECO:0000259" key="8">
    <source>
        <dbReference type="PROSITE" id="PS51698"/>
    </source>
</evidence>
<dbReference type="InterPro" id="IPR003613">
    <property type="entry name" value="Ubox_domain"/>
</dbReference>
<dbReference type="EC" id="2.3.2.27" evidence="3"/>
<dbReference type="Gene3D" id="1.25.10.10">
    <property type="entry name" value="Leucine-rich Repeat Variant"/>
    <property type="match status" value="3"/>
</dbReference>
<dbReference type="InterPro" id="IPR016024">
    <property type="entry name" value="ARM-type_fold"/>
</dbReference>
<dbReference type="GO" id="GO:0061630">
    <property type="term" value="F:ubiquitin protein ligase activity"/>
    <property type="evidence" value="ECO:0007669"/>
    <property type="project" value="UniProtKB-EC"/>
</dbReference>
<evidence type="ECO:0000256" key="2">
    <source>
        <dbReference type="ARBA" id="ARBA00004906"/>
    </source>
</evidence>
<evidence type="ECO:0000313" key="10">
    <source>
        <dbReference type="Proteomes" id="UP001154282"/>
    </source>
</evidence>
<reference evidence="9" key="1">
    <citation type="submission" date="2022-08" db="EMBL/GenBank/DDBJ databases">
        <authorList>
            <person name="Gutierrez-Valencia J."/>
        </authorList>
    </citation>
    <scope>NUCLEOTIDE SEQUENCE</scope>
</reference>
<proteinExistence type="predicted"/>
<keyword evidence="10" id="KW-1185">Reference proteome</keyword>
<evidence type="ECO:0000256" key="1">
    <source>
        <dbReference type="ARBA" id="ARBA00000900"/>
    </source>
</evidence>
<accession>A0AAV0NS55</accession>
<evidence type="ECO:0000256" key="3">
    <source>
        <dbReference type="ARBA" id="ARBA00012483"/>
    </source>
</evidence>
<dbReference type="GO" id="GO:0016567">
    <property type="term" value="P:protein ubiquitination"/>
    <property type="evidence" value="ECO:0007669"/>
    <property type="project" value="InterPro"/>
</dbReference>
<gene>
    <name evidence="9" type="ORF">LITE_LOCUS34944</name>
</gene>
<dbReference type="InterPro" id="IPR013083">
    <property type="entry name" value="Znf_RING/FYVE/PHD"/>
</dbReference>
<keyword evidence="4" id="KW-0808">Transferase</keyword>
<evidence type="ECO:0000313" key="9">
    <source>
        <dbReference type="EMBL" id="CAI0461485.1"/>
    </source>
</evidence>
<feature type="coiled-coil region" evidence="7">
    <location>
        <begin position="474"/>
        <end position="501"/>
    </location>
</feature>
<feature type="repeat" description="ARM" evidence="6">
    <location>
        <begin position="373"/>
        <end position="419"/>
    </location>
</feature>
<dbReference type="InterPro" id="IPR052608">
    <property type="entry name" value="U-box_domain_protein"/>
</dbReference>
<comment type="caution">
    <text evidence="9">The sequence shown here is derived from an EMBL/GenBank/DDBJ whole genome shotgun (WGS) entry which is preliminary data.</text>
</comment>
<evidence type="ECO:0000256" key="4">
    <source>
        <dbReference type="ARBA" id="ARBA00022679"/>
    </source>
</evidence>
<dbReference type="Gene3D" id="3.30.40.10">
    <property type="entry name" value="Zinc/RING finger domain, C3HC4 (zinc finger)"/>
    <property type="match status" value="1"/>
</dbReference>
<organism evidence="9 10">
    <name type="scientific">Linum tenue</name>
    <dbReference type="NCBI Taxonomy" id="586396"/>
    <lineage>
        <taxon>Eukaryota</taxon>
        <taxon>Viridiplantae</taxon>
        <taxon>Streptophyta</taxon>
        <taxon>Embryophyta</taxon>
        <taxon>Tracheophyta</taxon>
        <taxon>Spermatophyta</taxon>
        <taxon>Magnoliopsida</taxon>
        <taxon>eudicotyledons</taxon>
        <taxon>Gunneridae</taxon>
        <taxon>Pentapetalae</taxon>
        <taxon>rosids</taxon>
        <taxon>fabids</taxon>
        <taxon>Malpighiales</taxon>
        <taxon>Linaceae</taxon>
        <taxon>Linum</taxon>
    </lineage>
</organism>
<dbReference type="PROSITE" id="PS50176">
    <property type="entry name" value="ARM_REPEAT"/>
    <property type="match status" value="1"/>
</dbReference>
<dbReference type="AlphaFoldDB" id="A0AAV0NS55"/>
<feature type="domain" description="U-box" evidence="8">
    <location>
        <begin position="249"/>
        <end position="329"/>
    </location>
</feature>
<sequence length="1040" mass="114486">MFSAPPLPAAVDSIHRSLSDLCSAGPDQESFENSRQFTGYAHRLQLIVKQLLRSSPSLSPSAETGLRGISGDLSVAAETISAYRKRSKIAVLVNCQSLCSSLLERTVAIGTWLELIESTLLDDDDIVADLRKKTADLARDMKHAKFRVTENEERVRRTLEKEGQGRPTTKPVQSAIVMDLARALGIDSSNHQELSEQVKLFKADVVRSNSVSERRILISLEKILESWSTDSELDALKLDLDSEEEANLSPFRNFLCPLTKEVMKEPVLLLESSQNYEKKAIQYWFTRCVEDGRDPTCPITGVVLKTLELKPNLGLAGAIDEWISRNVEVRVKSAVENIGREPVVAESIERALDNVYWISEEHSSHRYKVRNAGLIVFMVKLLRNSSKDMGSRLRSKALMALFSMAKDEESKNIMLEEGVSRLAIHSLVGSSEKEREYAVKLLLEFTNDEDYCTKITSEKGALVLLSSMAGNLEHPALSNLADELLKRLEKMEENIQPLAAAGRFEPLLARLCEGSDDVKTEMASILGRMTLTNSSKEELARRSAKILVGLLTNPEARGPSLKALCNLSTLDDNATILVDAGALPVLTDILLKNEVVALELTDLAASTIANIVSNPGHWELAAVDQRGHTMQSASIVSSLLQLLSVVSPQAQASILQILYGIASSPRAAESVANRIKSADGIKTVLCYLEHPEVGHRINAYRLTRLLSERFAQDLYYELQTCNKNLMLKDKLFDDQSTDTERSDAACILANLPLVGDEVKTLLDASFVRWIVSTLKNRNRSANGKASRTTSSSITEGLLGLLLHFTKRLDHHQNVTLVRELRLMSLYCEELSFPSKPRLKELSALGLRNLSEAGRLSAAQNPEPIPPQGFCVPILFMCSRGPPELSTCPVHNASCDDGVQLCLLSSNCIKPLINLLGEDQTGVQIAAVEALSTLLPDSSNIPKRATMELENVGVFDAVIELFMKVRPGELQEKTVRMIDKFLRAEGCSHRHSLNQTLVGALVEALKHGNGNAKRYAQEALTNLKQLSGVSGTASGQGRSQR</sequence>
<dbReference type="Proteomes" id="UP001154282">
    <property type="component" value="Unassembled WGS sequence"/>
</dbReference>